<evidence type="ECO:0000313" key="2">
    <source>
        <dbReference type="Proteomes" id="UP000886998"/>
    </source>
</evidence>
<gene>
    <name evidence="1" type="ORF">TNIN_414501</name>
</gene>
<name>A0A8X6KAW5_9ARAC</name>
<accession>A0A8X6KAW5</accession>
<proteinExistence type="predicted"/>
<evidence type="ECO:0000313" key="1">
    <source>
        <dbReference type="EMBL" id="GFS36247.1"/>
    </source>
</evidence>
<reference evidence="1" key="1">
    <citation type="submission" date="2020-08" db="EMBL/GenBank/DDBJ databases">
        <title>Multicomponent nature underlies the extraordinary mechanical properties of spider dragline silk.</title>
        <authorList>
            <person name="Kono N."/>
            <person name="Nakamura H."/>
            <person name="Mori M."/>
            <person name="Yoshida Y."/>
            <person name="Ohtoshi R."/>
            <person name="Malay A.D."/>
            <person name="Moran D.A.P."/>
            <person name="Tomita M."/>
            <person name="Numata K."/>
            <person name="Arakawa K."/>
        </authorList>
    </citation>
    <scope>NUCLEOTIDE SEQUENCE</scope>
</reference>
<organism evidence="1 2">
    <name type="scientific">Trichonephila inaurata madagascariensis</name>
    <dbReference type="NCBI Taxonomy" id="2747483"/>
    <lineage>
        <taxon>Eukaryota</taxon>
        <taxon>Metazoa</taxon>
        <taxon>Ecdysozoa</taxon>
        <taxon>Arthropoda</taxon>
        <taxon>Chelicerata</taxon>
        <taxon>Arachnida</taxon>
        <taxon>Araneae</taxon>
        <taxon>Araneomorphae</taxon>
        <taxon>Entelegynae</taxon>
        <taxon>Araneoidea</taxon>
        <taxon>Nephilidae</taxon>
        <taxon>Trichonephila</taxon>
        <taxon>Trichonephila inaurata</taxon>
    </lineage>
</organism>
<sequence length="118" mass="13472">MINLAREGFGKNNGVLKRNNNKIIIADVPDVAATTMLVSTNASHDRIPRGIRDPTESVSKRKLFDEQLKEFHEELTVLPDGRYECGLFLSLPLFKNHERTEDTHLVNLRTFPKQTPMN</sequence>
<dbReference type="AlphaFoldDB" id="A0A8X6KAW5"/>
<dbReference type="EMBL" id="BMAV01024805">
    <property type="protein sequence ID" value="GFS36247.1"/>
    <property type="molecule type" value="Genomic_DNA"/>
</dbReference>
<dbReference type="Proteomes" id="UP000886998">
    <property type="component" value="Unassembled WGS sequence"/>
</dbReference>
<protein>
    <submittedName>
        <fullName evidence="1">Uncharacterized protein</fullName>
    </submittedName>
</protein>
<comment type="caution">
    <text evidence="1">The sequence shown here is derived from an EMBL/GenBank/DDBJ whole genome shotgun (WGS) entry which is preliminary data.</text>
</comment>
<keyword evidence="2" id="KW-1185">Reference proteome</keyword>